<keyword evidence="2 3" id="KW-0472">Membrane</keyword>
<dbReference type="Proteomes" id="UP000190625">
    <property type="component" value="Unassembled WGS sequence"/>
</dbReference>
<feature type="transmembrane region" description="Helical" evidence="3">
    <location>
        <begin position="12"/>
        <end position="39"/>
    </location>
</feature>
<proteinExistence type="inferred from homology"/>
<dbReference type="OrthoDB" id="9803495at2"/>
<dbReference type="Pfam" id="PF02632">
    <property type="entry name" value="BioY"/>
    <property type="match status" value="1"/>
</dbReference>
<keyword evidence="3" id="KW-1133">Transmembrane helix</keyword>
<dbReference type="PANTHER" id="PTHR34295:SF1">
    <property type="entry name" value="BIOTIN TRANSPORTER BIOY"/>
    <property type="match status" value="1"/>
</dbReference>
<feature type="transmembrane region" description="Helical" evidence="3">
    <location>
        <begin position="147"/>
        <end position="167"/>
    </location>
</feature>
<dbReference type="PANTHER" id="PTHR34295">
    <property type="entry name" value="BIOTIN TRANSPORTER BIOY"/>
    <property type="match status" value="1"/>
</dbReference>
<dbReference type="PIRSF" id="PIRSF016661">
    <property type="entry name" value="BioY"/>
    <property type="match status" value="1"/>
</dbReference>
<sequence>MDLTVKEMIVTALFAALTAIGALIAIPIGAVPITLQILFTLTAGALLGPKLGGLSQILYLLIGAVGLPVYAGGGAGFAYLVGPTGGFLFSFPIAAYIVGRLSEQIGELEFKGIIISMITGLILIYILGVVGLMVATNMGIKGAITAGVLPFIIPDLIKILAGTYLTLRLKNIK</sequence>
<feature type="transmembrane region" description="Helical" evidence="3">
    <location>
        <begin position="51"/>
        <end position="71"/>
    </location>
</feature>
<feature type="transmembrane region" description="Helical" evidence="3">
    <location>
        <begin position="77"/>
        <end position="98"/>
    </location>
</feature>
<keyword evidence="3" id="KW-0812">Transmembrane</keyword>
<accession>A0A1T4QVW0</accession>
<comment type="subcellular location">
    <subcellularLocation>
        <location evidence="2">Cell membrane</location>
        <topology evidence="2">Multi-pass membrane protein</topology>
    </subcellularLocation>
</comment>
<keyword evidence="2" id="KW-1003">Cell membrane</keyword>
<keyword evidence="5" id="KW-1185">Reference proteome</keyword>
<evidence type="ECO:0000313" key="5">
    <source>
        <dbReference type="Proteomes" id="UP000190625"/>
    </source>
</evidence>
<organism evidence="4 5">
    <name type="scientific">Selenihalanaerobacter shriftii</name>
    <dbReference type="NCBI Taxonomy" id="142842"/>
    <lineage>
        <taxon>Bacteria</taxon>
        <taxon>Bacillati</taxon>
        <taxon>Bacillota</taxon>
        <taxon>Clostridia</taxon>
        <taxon>Halanaerobiales</taxon>
        <taxon>Halobacteroidaceae</taxon>
        <taxon>Selenihalanaerobacter</taxon>
    </lineage>
</organism>
<keyword evidence="2" id="KW-0813">Transport</keyword>
<evidence type="ECO:0000256" key="2">
    <source>
        <dbReference type="PIRNR" id="PIRNR016661"/>
    </source>
</evidence>
<feature type="transmembrane region" description="Helical" evidence="3">
    <location>
        <begin position="110"/>
        <end position="135"/>
    </location>
</feature>
<dbReference type="STRING" id="142842.SAMN02745118_02702"/>
<evidence type="ECO:0000256" key="3">
    <source>
        <dbReference type="SAM" id="Phobius"/>
    </source>
</evidence>
<dbReference type="GO" id="GO:0005886">
    <property type="term" value="C:plasma membrane"/>
    <property type="evidence" value="ECO:0007669"/>
    <property type="project" value="UniProtKB-SubCell"/>
</dbReference>
<protein>
    <recommendedName>
        <fullName evidence="2">Biotin transporter</fullName>
    </recommendedName>
</protein>
<evidence type="ECO:0000256" key="1">
    <source>
        <dbReference type="ARBA" id="ARBA00010692"/>
    </source>
</evidence>
<gene>
    <name evidence="4" type="ORF">SAMN02745118_02702</name>
</gene>
<comment type="similarity">
    <text evidence="1 2">Belongs to the BioY family.</text>
</comment>
<dbReference type="EMBL" id="FUWM01000033">
    <property type="protein sequence ID" value="SKA07458.1"/>
    <property type="molecule type" value="Genomic_DNA"/>
</dbReference>
<reference evidence="5" key="1">
    <citation type="submission" date="2017-02" db="EMBL/GenBank/DDBJ databases">
        <authorList>
            <person name="Varghese N."/>
            <person name="Submissions S."/>
        </authorList>
    </citation>
    <scope>NUCLEOTIDE SEQUENCE [LARGE SCALE GENOMIC DNA]</scope>
    <source>
        <strain evidence="5">ATCC BAA-73</strain>
    </source>
</reference>
<name>A0A1T4QVW0_9FIRM</name>
<dbReference type="RefSeq" id="WP_078811090.1">
    <property type="nucleotide sequence ID" value="NZ_FUWM01000033.1"/>
</dbReference>
<dbReference type="AlphaFoldDB" id="A0A1T4QVW0"/>
<dbReference type="Gene3D" id="1.10.1760.20">
    <property type="match status" value="1"/>
</dbReference>
<dbReference type="GO" id="GO:0015225">
    <property type="term" value="F:biotin transmembrane transporter activity"/>
    <property type="evidence" value="ECO:0007669"/>
    <property type="project" value="UniProtKB-UniRule"/>
</dbReference>
<dbReference type="InterPro" id="IPR003784">
    <property type="entry name" value="BioY"/>
</dbReference>
<evidence type="ECO:0000313" key="4">
    <source>
        <dbReference type="EMBL" id="SKA07458.1"/>
    </source>
</evidence>